<name>A0A6J4LT04_9ACTN</name>
<dbReference type="Gene3D" id="3.40.30.10">
    <property type="entry name" value="Glutaredoxin"/>
    <property type="match status" value="1"/>
</dbReference>
<reference evidence="2" key="1">
    <citation type="submission" date="2020-02" db="EMBL/GenBank/DDBJ databases">
        <authorList>
            <person name="Meier V. D."/>
        </authorList>
    </citation>
    <scope>NUCLEOTIDE SEQUENCE</scope>
    <source>
        <strain evidence="2">AVDCRST_MAG16</strain>
    </source>
</reference>
<evidence type="ECO:0000313" key="2">
    <source>
        <dbReference type="EMBL" id="CAA9341622.1"/>
    </source>
</evidence>
<sequence length="207" mass="20861">MTALVVALTVAVLLLAVLVAGLLRSHAEILKALHDLGAGLELDRAEAGPVPVTIEGVRGPRMTGSPAPESVTGQTLDGESVAVSLSAGTDTLLAFLSSGCSTCQAFWDAFAAPAVDVPGGARLLVISKDLDEESGSALAARASASVPLLTSSQAWEDFSVPGSPYFVYVDGTGRVVGEGSAATWPAVATLMGQAQSDTALSSRAPTP</sequence>
<dbReference type="EMBL" id="CADCUE010000167">
    <property type="protein sequence ID" value="CAA9341622.1"/>
    <property type="molecule type" value="Genomic_DNA"/>
</dbReference>
<feature type="domain" description="Thioredoxin" evidence="1">
    <location>
        <begin position="61"/>
        <end position="196"/>
    </location>
</feature>
<dbReference type="PROSITE" id="PS51352">
    <property type="entry name" value="THIOREDOXIN_2"/>
    <property type="match status" value="1"/>
</dbReference>
<proteinExistence type="predicted"/>
<dbReference type="InterPro" id="IPR036249">
    <property type="entry name" value="Thioredoxin-like_sf"/>
</dbReference>
<organism evidence="2">
    <name type="scientific">uncultured Frankineae bacterium</name>
    <dbReference type="NCBI Taxonomy" id="437475"/>
    <lineage>
        <taxon>Bacteria</taxon>
        <taxon>Bacillati</taxon>
        <taxon>Actinomycetota</taxon>
        <taxon>Actinomycetes</taxon>
        <taxon>Frankiales</taxon>
        <taxon>environmental samples</taxon>
    </lineage>
</organism>
<accession>A0A6J4LT04</accession>
<protein>
    <recommendedName>
        <fullName evidence="1">Thioredoxin domain-containing protein</fullName>
    </recommendedName>
</protein>
<evidence type="ECO:0000259" key="1">
    <source>
        <dbReference type="PROSITE" id="PS51352"/>
    </source>
</evidence>
<dbReference type="AlphaFoldDB" id="A0A6J4LT04"/>
<dbReference type="SUPFAM" id="SSF52833">
    <property type="entry name" value="Thioredoxin-like"/>
    <property type="match status" value="1"/>
</dbReference>
<dbReference type="InterPro" id="IPR013766">
    <property type="entry name" value="Thioredoxin_domain"/>
</dbReference>
<gene>
    <name evidence="2" type="ORF">AVDCRST_MAG16-1853</name>
</gene>